<dbReference type="Proteomes" id="UP000273675">
    <property type="component" value="Unassembled WGS sequence"/>
</dbReference>
<dbReference type="Gene3D" id="1.10.287.70">
    <property type="match status" value="1"/>
</dbReference>
<keyword evidence="1" id="KW-0472">Membrane</keyword>
<keyword evidence="1" id="KW-1133">Transmembrane helix</keyword>
<sequence length="160" mass="17398">MRAVYGYYFLPLLVSTAIFAAAIWRPVTVFQTGAQLPVTVGLLALTTIIGGMLEMRRLSPLRTLSALVIHGTVIIFVFARFYQMSGFAQTEAGQFPSYHEAIYFSVVTWTTLGYGDLAPSAEARALAASQALLGYIFLGLLVGTAGELLKQTRQAQEQAK</sequence>
<evidence type="ECO:0000256" key="1">
    <source>
        <dbReference type="SAM" id="Phobius"/>
    </source>
</evidence>
<accession>A0A495D0R0</accession>
<evidence type="ECO:0000313" key="3">
    <source>
        <dbReference type="EMBL" id="RKQ95135.1"/>
    </source>
</evidence>
<dbReference type="Pfam" id="PF07885">
    <property type="entry name" value="Ion_trans_2"/>
    <property type="match status" value="1"/>
</dbReference>
<reference evidence="3 4" key="1">
    <citation type="submission" date="2018-10" db="EMBL/GenBank/DDBJ databases">
        <title>Genomic Encyclopedia of Type Strains, Phase IV (KMG-IV): sequencing the most valuable type-strain genomes for metagenomic binning, comparative biology and taxonomic classification.</title>
        <authorList>
            <person name="Goeker M."/>
        </authorList>
    </citation>
    <scope>NUCLEOTIDE SEQUENCE [LARGE SCALE GENOMIC DNA]</scope>
    <source>
        <strain evidence="3 4">DSM 4734</strain>
    </source>
</reference>
<feature type="domain" description="Potassium channel" evidence="2">
    <location>
        <begin position="73"/>
        <end position="150"/>
    </location>
</feature>
<dbReference type="AlphaFoldDB" id="A0A495D0R0"/>
<evidence type="ECO:0000313" key="4">
    <source>
        <dbReference type="Proteomes" id="UP000273675"/>
    </source>
</evidence>
<dbReference type="EMBL" id="RBIM01000007">
    <property type="protein sequence ID" value="RKQ95135.1"/>
    <property type="molecule type" value="Genomic_DNA"/>
</dbReference>
<gene>
    <name evidence="3" type="ORF">C7435_2822</name>
</gene>
<organism evidence="3 4">
    <name type="scientific">Maricaulis maris</name>
    <dbReference type="NCBI Taxonomy" id="74318"/>
    <lineage>
        <taxon>Bacteria</taxon>
        <taxon>Pseudomonadati</taxon>
        <taxon>Pseudomonadota</taxon>
        <taxon>Alphaproteobacteria</taxon>
        <taxon>Maricaulales</taxon>
        <taxon>Maricaulaceae</taxon>
        <taxon>Maricaulis</taxon>
    </lineage>
</organism>
<name>A0A495D0R0_9PROT</name>
<keyword evidence="1" id="KW-0812">Transmembrane</keyword>
<feature type="transmembrane region" description="Helical" evidence="1">
    <location>
        <begin position="64"/>
        <end position="82"/>
    </location>
</feature>
<dbReference type="SUPFAM" id="SSF81324">
    <property type="entry name" value="Voltage-gated potassium channels"/>
    <property type="match status" value="1"/>
</dbReference>
<proteinExistence type="predicted"/>
<dbReference type="InterPro" id="IPR013099">
    <property type="entry name" value="K_chnl_dom"/>
</dbReference>
<evidence type="ECO:0000259" key="2">
    <source>
        <dbReference type="Pfam" id="PF07885"/>
    </source>
</evidence>
<dbReference type="RefSeq" id="WP_075191122.1">
    <property type="nucleotide sequence ID" value="NZ_RBIM01000007.1"/>
</dbReference>
<feature type="transmembrane region" description="Helical" evidence="1">
    <location>
        <begin position="132"/>
        <end position="149"/>
    </location>
</feature>
<comment type="caution">
    <text evidence="3">The sequence shown here is derived from an EMBL/GenBank/DDBJ whole genome shotgun (WGS) entry which is preliminary data.</text>
</comment>
<feature type="transmembrane region" description="Helical" evidence="1">
    <location>
        <begin position="7"/>
        <end position="27"/>
    </location>
</feature>
<feature type="transmembrane region" description="Helical" evidence="1">
    <location>
        <begin position="33"/>
        <end position="52"/>
    </location>
</feature>
<protein>
    <submittedName>
        <fullName evidence="3">Ion channel</fullName>
    </submittedName>
</protein>